<organism evidence="1 2">
    <name type="scientific">Araneus ventricosus</name>
    <name type="common">Orbweaver spider</name>
    <name type="synonym">Epeira ventricosa</name>
    <dbReference type="NCBI Taxonomy" id="182803"/>
    <lineage>
        <taxon>Eukaryota</taxon>
        <taxon>Metazoa</taxon>
        <taxon>Ecdysozoa</taxon>
        <taxon>Arthropoda</taxon>
        <taxon>Chelicerata</taxon>
        <taxon>Arachnida</taxon>
        <taxon>Araneae</taxon>
        <taxon>Araneomorphae</taxon>
        <taxon>Entelegynae</taxon>
        <taxon>Araneoidea</taxon>
        <taxon>Araneidae</taxon>
        <taxon>Araneus</taxon>
    </lineage>
</organism>
<name>A0A4Y2H9K7_ARAVE</name>
<accession>A0A4Y2H9K7</accession>
<gene>
    <name evidence="1" type="ORF">AVEN_131826_1</name>
</gene>
<proteinExistence type="predicted"/>
<comment type="caution">
    <text evidence="1">The sequence shown here is derived from an EMBL/GenBank/DDBJ whole genome shotgun (WGS) entry which is preliminary data.</text>
</comment>
<dbReference type="Proteomes" id="UP000499080">
    <property type="component" value="Unassembled WGS sequence"/>
</dbReference>
<protein>
    <submittedName>
        <fullName evidence="1">Uncharacterized protein</fullName>
    </submittedName>
</protein>
<dbReference type="EMBL" id="BGPR01257377">
    <property type="protein sequence ID" value="GBM61094.1"/>
    <property type="molecule type" value="Genomic_DNA"/>
</dbReference>
<keyword evidence="2" id="KW-1185">Reference proteome</keyword>
<sequence>MTNGLRMLPSQNLNSTAVFQVASSILERRFANPSEPQSIFSQKISLKVPLNEIPRGLYLDYNVDVAGPPMTCFDVWGLTPSCKRLIPSRNRPDLLFLMSVCNFWRVLAGKGFVDQEDLQKTFSGILQAT</sequence>
<evidence type="ECO:0000313" key="1">
    <source>
        <dbReference type="EMBL" id="GBM61094.1"/>
    </source>
</evidence>
<evidence type="ECO:0000313" key="2">
    <source>
        <dbReference type="Proteomes" id="UP000499080"/>
    </source>
</evidence>
<dbReference type="AlphaFoldDB" id="A0A4Y2H9K7"/>
<reference evidence="1 2" key="1">
    <citation type="journal article" date="2019" name="Sci. Rep.">
        <title>Orb-weaving spider Araneus ventricosus genome elucidates the spidroin gene catalogue.</title>
        <authorList>
            <person name="Kono N."/>
            <person name="Nakamura H."/>
            <person name="Ohtoshi R."/>
            <person name="Moran D.A.P."/>
            <person name="Shinohara A."/>
            <person name="Yoshida Y."/>
            <person name="Fujiwara M."/>
            <person name="Mori M."/>
            <person name="Tomita M."/>
            <person name="Arakawa K."/>
        </authorList>
    </citation>
    <scope>NUCLEOTIDE SEQUENCE [LARGE SCALE GENOMIC DNA]</scope>
</reference>